<dbReference type="InterPro" id="IPR053135">
    <property type="entry name" value="AKR2_Oxidoreductase"/>
</dbReference>
<dbReference type="Gene3D" id="3.20.20.100">
    <property type="entry name" value="NADP-dependent oxidoreductase domain"/>
    <property type="match status" value="1"/>
</dbReference>
<dbReference type="InterPro" id="IPR036812">
    <property type="entry name" value="NAD(P)_OxRdtase_dom_sf"/>
</dbReference>
<dbReference type="SUPFAM" id="SSF51430">
    <property type="entry name" value="NAD(P)-linked oxidoreductase"/>
    <property type="match status" value="1"/>
</dbReference>
<dbReference type="AlphaFoldDB" id="A0A7V5H3J3"/>
<evidence type="ECO:0000259" key="1">
    <source>
        <dbReference type="Pfam" id="PF00248"/>
    </source>
</evidence>
<gene>
    <name evidence="2" type="ORF">ENL21_04215</name>
</gene>
<comment type="caution">
    <text evidence="2">The sequence shown here is derived from an EMBL/GenBank/DDBJ whole genome shotgun (WGS) entry which is preliminary data.</text>
</comment>
<dbReference type="Pfam" id="PF00248">
    <property type="entry name" value="Aldo_ket_red"/>
    <property type="match status" value="1"/>
</dbReference>
<reference evidence="2" key="1">
    <citation type="journal article" date="2020" name="mSystems">
        <title>Genome- and Community-Level Interaction Insights into Carbon Utilization and Element Cycling Functions of Hydrothermarchaeota in Hydrothermal Sediment.</title>
        <authorList>
            <person name="Zhou Z."/>
            <person name="Liu Y."/>
            <person name="Xu W."/>
            <person name="Pan J."/>
            <person name="Luo Z.H."/>
            <person name="Li M."/>
        </authorList>
    </citation>
    <scope>NUCLEOTIDE SEQUENCE [LARGE SCALE GENOMIC DNA]</scope>
    <source>
        <strain evidence="2">HyVt-76</strain>
    </source>
</reference>
<sequence length="319" mass="36015">MQYKQLGKRGPMVSTIGFGAWAIGGMNWGKTDDEVSLRALNEAIDQGVTLIDTADVYGFGHSEELIAKIIKKRGKKNIIIATKAGNDFYFASEEDDQGYGPIRQNYKKDYILFAAEQSLKRLGLEALDILQLHSPNLDKLKQDEPWEALEQLKKEGKILHAGLSIQSFKETEQAHLLDLHHDILDSIQVRYNLLEREAEKILFPKALKFGIGVIVRIPLLFGFLTGKFNRNSKFSEDDHRRMNLSPERMGEYFKSLDKVKPLFEHFPDQSMAQVSLRFCISHPACQTAIPGAKMPEQARENCSASDLGPIPMELIPALE</sequence>
<dbReference type="EMBL" id="DRTD01000315">
    <property type="protein sequence ID" value="HHE54962.1"/>
    <property type="molecule type" value="Genomic_DNA"/>
</dbReference>
<feature type="domain" description="NADP-dependent oxidoreductase" evidence="1">
    <location>
        <begin position="16"/>
        <end position="313"/>
    </location>
</feature>
<dbReference type="InterPro" id="IPR023210">
    <property type="entry name" value="NADP_OxRdtase_dom"/>
</dbReference>
<dbReference type="CDD" id="cd19086">
    <property type="entry name" value="AKR_AKR11C1"/>
    <property type="match status" value="1"/>
</dbReference>
<dbReference type="PANTHER" id="PTHR43312:SF1">
    <property type="entry name" value="NADP-DEPENDENT OXIDOREDUCTASE DOMAIN-CONTAINING PROTEIN"/>
    <property type="match status" value="1"/>
</dbReference>
<name>A0A7V5H3J3_CALAY</name>
<accession>A0A7V5H3J3</accession>
<dbReference type="Proteomes" id="UP000886111">
    <property type="component" value="Unassembled WGS sequence"/>
</dbReference>
<protein>
    <submittedName>
        <fullName evidence="2">Aldo/keto reductase</fullName>
    </submittedName>
</protein>
<proteinExistence type="predicted"/>
<organism evidence="2">
    <name type="scientific">Caldithrix abyssi</name>
    <dbReference type="NCBI Taxonomy" id="187145"/>
    <lineage>
        <taxon>Bacteria</taxon>
        <taxon>Pseudomonadati</taxon>
        <taxon>Calditrichota</taxon>
        <taxon>Calditrichia</taxon>
        <taxon>Calditrichales</taxon>
        <taxon>Calditrichaceae</taxon>
        <taxon>Caldithrix</taxon>
    </lineage>
</organism>
<evidence type="ECO:0000313" key="2">
    <source>
        <dbReference type="EMBL" id="HHE54962.1"/>
    </source>
</evidence>
<dbReference type="PANTHER" id="PTHR43312">
    <property type="entry name" value="D-THREO-ALDOSE 1-DEHYDROGENASE"/>
    <property type="match status" value="1"/>
</dbReference>